<protein>
    <submittedName>
        <fullName evidence="1">Uncharacterized protein</fullName>
    </submittedName>
</protein>
<dbReference type="Proteomes" id="UP000184114">
    <property type="component" value="Unassembled WGS sequence"/>
</dbReference>
<dbReference type="RefSeq" id="WP_072976233.1">
    <property type="nucleotide sequence ID" value="NZ_FQTY01000010.1"/>
</dbReference>
<evidence type="ECO:0000313" key="1">
    <source>
        <dbReference type="EMBL" id="SHE89828.1"/>
    </source>
</evidence>
<dbReference type="EMBL" id="FQTY01000010">
    <property type="protein sequence ID" value="SHE89828.1"/>
    <property type="molecule type" value="Genomic_DNA"/>
</dbReference>
<sequence>MRDKQYYRERFKEYPDVVTLEQFREMLGGIGDGTARKLMRAGRVKHFYIRDTYMIPKEYVIEYVTGEHYEEYKNALKVQI</sequence>
<gene>
    <name evidence="1" type="ORF">SAMN02745784_02155</name>
</gene>
<accession>A0A1M4X8J4</accession>
<name>A0A1M4X8J4_9FIRM</name>
<dbReference type="AlphaFoldDB" id="A0A1M4X8J4"/>
<organism evidence="1 2">
    <name type="scientific">Tissierella praeacuta DSM 18095</name>
    <dbReference type="NCBI Taxonomy" id="1123404"/>
    <lineage>
        <taxon>Bacteria</taxon>
        <taxon>Bacillati</taxon>
        <taxon>Bacillota</taxon>
        <taxon>Tissierellia</taxon>
        <taxon>Tissierellales</taxon>
        <taxon>Tissierellaceae</taxon>
        <taxon>Tissierella</taxon>
    </lineage>
</organism>
<evidence type="ECO:0000313" key="2">
    <source>
        <dbReference type="Proteomes" id="UP000184114"/>
    </source>
</evidence>
<keyword evidence="2" id="KW-1185">Reference proteome</keyword>
<proteinExistence type="predicted"/>
<reference evidence="2" key="1">
    <citation type="submission" date="2016-11" db="EMBL/GenBank/DDBJ databases">
        <authorList>
            <person name="Varghese N."/>
            <person name="Submissions S."/>
        </authorList>
    </citation>
    <scope>NUCLEOTIDE SEQUENCE [LARGE SCALE GENOMIC DNA]</scope>
    <source>
        <strain evidence="2">DSM 18095</strain>
    </source>
</reference>
<dbReference type="GeneID" id="90995536"/>